<gene>
    <name evidence="2" type="ORF">A2998_01280</name>
</gene>
<dbReference type="EMBL" id="MHOZ01000023">
    <property type="protein sequence ID" value="OGZ73410.1"/>
    <property type="molecule type" value="Genomic_DNA"/>
</dbReference>
<reference evidence="2 3" key="1">
    <citation type="journal article" date="2016" name="Nat. Commun.">
        <title>Thousands of microbial genomes shed light on interconnected biogeochemical processes in an aquifer system.</title>
        <authorList>
            <person name="Anantharaman K."/>
            <person name="Brown C.T."/>
            <person name="Hug L.A."/>
            <person name="Sharon I."/>
            <person name="Castelle C.J."/>
            <person name="Probst A.J."/>
            <person name="Thomas B.C."/>
            <person name="Singh A."/>
            <person name="Wilkins M.J."/>
            <person name="Karaoz U."/>
            <person name="Brodie E.L."/>
            <person name="Williams K.H."/>
            <person name="Hubbard S.S."/>
            <person name="Banfield J.F."/>
        </authorList>
    </citation>
    <scope>NUCLEOTIDE SEQUENCE [LARGE SCALE GENOMIC DNA]</scope>
</reference>
<dbReference type="SMART" id="SM00989">
    <property type="entry name" value="V4R"/>
    <property type="match status" value="1"/>
</dbReference>
<sequence>MTKEELDKIMQIKGNVRGAIFQTHAVYIRLKKGDEGVKMVEEKLKELGHPLKFEEVKPLDWYPEAISILIMVVIKEIFNWTDKDIFEMGNMAPKSSFIVRLVIKHFLTPQKCFERGNDHWKKNTDWGEMEAYEFNEKEKYAILRMHGCKSHPVVCFYHGGYFLRIAQFVLRSEKVTVEETKCTHKGDPYDEYIIRWE</sequence>
<dbReference type="InterPro" id="IPR004096">
    <property type="entry name" value="V4R"/>
</dbReference>
<evidence type="ECO:0000313" key="3">
    <source>
        <dbReference type="Proteomes" id="UP000178826"/>
    </source>
</evidence>
<accession>A0A1G2IG25</accession>
<comment type="caution">
    <text evidence="2">The sequence shown here is derived from an EMBL/GenBank/DDBJ whole genome shotgun (WGS) entry which is preliminary data.</text>
</comment>
<feature type="domain" description="4-vinyl reductase 4VR" evidence="1">
    <location>
        <begin position="140"/>
        <end position="196"/>
    </location>
</feature>
<dbReference type="SUPFAM" id="SSF111126">
    <property type="entry name" value="Ligand-binding domain in the NO signalling and Golgi transport"/>
    <property type="match status" value="1"/>
</dbReference>
<organism evidence="2 3">
    <name type="scientific">Candidatus Staskawiczbacteria bacterium RIFCSPLOWO2_01_FULL_37_25b</name>
    <dbReference type="NCBI Taxonomy" id="1802213"/>
    <lineage>
        <taxon>Bacteria</taxon>
        <taxon>Candidatus Staskawicziibacteriota</taxon>
    </lineage>
</organism>
<dbReference type="InterPro" id="IPR024096">
    <property type="entry name" value="NO_sig/Golgi_transp_ligand-bd"/>
</dbReference>
<evidence type="ECO:0000259" key="1">
    <source>
        <dbReference type="SMART" id="SM00989"/>
    </source>
</evidence>
<dbReference type="Gene3D" id="3.30.1380.20">
    <property type="entry name" value="Trafficking protein particle complex subunit 3"/>
    <property type="match status" value="1"/>
</dbReference>
<proteinExistence type="predicted"/>
<dbReference type="Proteomes" id="UP000178826">
    <property type="component" value="Unassembled WGS sequence"/>
</dbReference>
<dbReference type="AlphaFoldDB" id="A0A1G2IG25"/>
<protein>
    <recommendedName>
        <fullName evidence="1">4-vinyl reductase 4VR domain-containing protein</fullName>
    </recommendedName>
</protein>
<name>A0A1G2IG25_9BACT</name>
<evidence type="ECO:0000313" key="2">
    <source>
        <dbReference type="EMBL" id="OGZ73410.1"/>
    </source>
</evidence>